<dbReference type="Pfam" id="PF03061">
    <property type="entry name" value="4HBT"/>
    <property type="match status" value="1"/>
</dbReference>
<keyword evidence="5" id="KW-1185">Reference proteome</keyword>
<evidence type="ECO:0000313" key="5">
    <source>
        <dbReference type="Proteomes" id="UP000436822"/>
    </source>
</evidence>
<proteinExistence type="inferred from homology"/>
<dbReference type="Gene3D" id="3.10.129.10">
    <property type="entry name" value="Hotdog Thioesterase"/>
    <property type="match status" value="1"/>
</dbReference>
<comment type="similarity">
    <text evidence="1">Belongs to the thioesterase PaaI family.</text>
</comment>
<protein>
    <submittedName>
        <fullName evidence="4">Phenylacetic acid degradation protein PaaD</fullName>
    </submittedName>
</protein>
<dbReference type="AlphaFoldDB" id="A0A6N6JED7"/>
<dbReference type="EMBL" id="BLJE01000001">
    <property type="protein sequence ID" value="GFE64327.1"/>
    <property type="molecule type" value="Genomic_DNA"/>
</dbReference>
<dbReference type="FunFam" id="3.10.129.10:FF:000022">
    <property type="entry name" value="Phenylacetic acid degradation protein"/>
    <property type="match status" value="1"/>
</dbReference>
<evidence type="ECO:0000259" key="3">
    <source>
        <dbReference type="Pfam" id="PF03061"/>
    </source>
</evidence>
<reference evidence="4 5" key="1">
    <citation type="submission" date="2019-12" db="EMBL/GenBank/DDBJ databases">
        <title>Litoreibacter badius sp. nov., a novel bacteriochlorophyll a-containing bacterium in the genus Litoreibacter.</title>
        <authorList>
            <person name="Kanamuro M."/>
            <person name="Takabe Y."/>
            <person name="Mori K."/>
            <person name="Takaichi S."/>
            <person name="Hanada S."/>
        </authorList>
    </citation>
    <scope>NUCLEOTIDE SEQUENCE [LARGE SCALE GENOMIC DNA]</scope>
    <source>
        <strain evidence="4 5">K6</strain>
    </source>
</reference>
<organism evidence="4 5">
    <name type="scientific">Litoreibacter roseus</name>
    <dbReference type="NCBI Taxonomy" id="2601869"/>
    <lineage>
        <taxon>Bacteria</taxon>
        <taxon>Pseudomonadati</taxon>
        <taxon>Pseudomonadota</taxon>
        <taxon>Alphaproteobacteria</taxon>
        <taxon>Rhodobacterales</taxon>
        <taxon>Roseobacteraceae</taxon>
        <taxon>Litoreibacter</taxon>
    </lineage>
</organism>
<dbReference type="InterPro" id="IPR011973">
    <property type="entry name" value="PaaD"/>
</dbReference>
<dbReference type="Proteomes" id="UP000436822">
    <property type="component" value="Unassembled WGS sequence"/>
</dbReference>
<evidence type="ECO:0000256" key="2">
    <source>
        <dbReference type="ARBA" id="ARBA00022801"/>
    </source>
</evidence>
<sequence length="158" mass="16751">MTDWTVYASVLQMEQIDAKTRAMRTADAMWAEDAASKALGMKIVEVDEGRAVLHLTVASDHLNGHGMCHGGIIFSLADSAFAFACNSRNQATVAQHNTISYLAPARLGDTLIATATEVGLSGRSGITDVSVKTEDGRAIAVFRGASRAVKGHVFEEGI</sequence>
<dbReference type="SUPFAM" id="SSF54637">
    <property type="entry name" value="Thioesterase/thiol ester dehydrase-isomerase"/>
    <property type="match status" value="1"/>
</dbReference>
<evidence type="ECO:0000313" key="4">
    <source>
        <dbReference type="EMBL" id="GFE64327.1"/>
    </source>
</evidence>
<dbReference type="PANTHER" id="PTHR42856">
    <property type="entry name" value="ACYL-COENZYME A THIOESTERASE PAAI"/>
    <property type="match status" value="1"/>
</dbReference>
<gene>
    <name evidence="4" type="primary">paaI_1</name>
    <name evidence="4" type="ORF">KIN_14010</name>
</gene>
<dbReference type="PANTHER" id="PTHR42856:SF1">
    <property type="entry name" value="ACYL-COENZYME A THIOESTERASE PAAI"/>
    <property type="match status" value="1"/>
</dbReference>
<dbReference type="CDD" id="cd03443">
    <property type="entry name" value="PaaI_thioesterase"/>
    <property type="match status" value="1"/>
</dbReference>
<dbReference type="InterPro" id="IPR006683">
    <property type="entry name" value="Thioestr_dom"/>
</dbReference>
<dbReference type="GO" id="GO:0016289">
    <property type="term" value="F:acyl-CoA hydrolase activity"/>
    <property type="evidence" value="ECO:0007669"/>
    <property type="project" value="TreeGrafter"/>
</dbReference>
<evidence type="ECO:0000256" key="1">
    <source>
        <dbReference type="ARBA" id="ARBA00008324"/>
    </source>
</evidence>
<dbReference type="InterPro" id="IPR003736">
    <property type="entry name" value="PAAI_dom"/>
</dbReference>
<dbReference type="NCBIfam" id="TIGR02286">
    <property type="entry name" value="PaaD"/>
    <property type="match status" value="1"/>
</dbReference>
<dbReference type="NCBIfam" id="TIGR00369">
    <property type="entry name" value="unchar_dom_1"/>
    <property type="match status" value="1"/>
</dbReference>
<dbReference type="InterPro" id="IPR029069">
    <property type="entry name" value="HotDog_dom_sf"/>
</dbReference>
<keyword evidence="2" id="KW-0378">Hydrolase</keyword>
<comment type="caution">
    <text evidence="4">The sequence shown here is derived from an EMBL/GenBank/DDBJ whole genome shotgun (WGS) entry which is preliminary data.</text>
</comment>
<accession>A0A6N6JED7</accession>
<feature type="domain" description="Thioesterase" evidence="3">
    <location>
        <begin position="65"/>
        <end position="139"/>
    </location>
</feature>
<name>A0A6N6JED7_9RHOB</name>
<dbReference type="InterPro" id="IPR052723">
    <property type="entry name" value="Acyl-CoA_thioesterase_PaaI"/>
</dbReference>